<evidence type="ECO:0000259" key="6">
    <source>
        <dbReference type="Pfam" id="PF00288"/>
    </source>
</evidence>
<evidence type="ECO:0000256" key="5">
    <source>
        <dbReference type="ARBA" id="ARBA00038121"/>
    </source>
</evidence>
<reference evidence="8 9" key="1">
    <citation type="submission" date="2021-03" db="EMBL/GenBank/DDBJ databases">
        <title>Genomic and phenotypic characterization of Chloracidobacterium isolates provides evidence for multiple species.</title>
        <authorList>
            <person name="Saini M.K."/>
            <person name="Costas A.M.G."/>
            <person name="Tank M."/>
            <person name="Bryant D.A."/>
        </authorList>
    </citation>
    <scope>NUCLEOTIDE SEQUENCE [LARGE SCALE GENOMIC DNA]</scope>
    <source>
        <strain evidence="8 9">BV2-C</strain>
    </source>
</reference>
<dbReference type="InterPro" id="IPR036554">
    <property type="entry name" value="GHMP_kinase_C_sf"/>
</dbReference>
<keyword evidence="9" id="KW-1185">Reference proteome</keyword>
<feature type="domain" description="GHMP kinase N-terminal" evidence="6">
    <location>
        <begin position="91"/>
        <end position="169"/>
    </location>
</feature>
<protein>
    <submittedName>
        <fullName evidence="8">GHMP kinase</fullName>
    </submittedName>
</protein>
<comment type="similarity">
    <text evidence="5">Belongs to the GHMP kinase family.</text>
</comment>
<dbReference type="SUPFAM" id="SSF54211">
    <property type="entry name" value="Ribosomal protein S5 domain 2-like"/>
    <property type="match status" value="1"/>
</dbReference>
<dbReference type="SUPFAM" id="SSF55060">
    <property type="entry name" value="GHMP Kinase, C-terminal domain"/>
    <property type="match status" value="1"/>
</dbReference>
<dbReference type="Pfam" id="PF00288">
    <property type="entry name" value="GHMP_kinases_N"/>
    <property type="match status" value="1"/>
</dbReference>
<evidence type="ECO:0000256" key="3">
    <source>
        <dbReference type="ARBA" id="ARBA00022777"/>
    </source>
</evidence>
<evidence type="ECO:0000259" key="7">
    <source>
        <dbReference type="Pfam" id="PF08544"/>
    </source>
</evidence>
<evidence type="ECO:0000313" key="8">
    <source>
        <dbReference type="EMBL" id="QUW02075.1"/>
    </source>
</evidence>
<sequence length="341" mass="35699">MSQNVAKTIIATAPTRIDLAGGTLDLPPLHLFHPGAVTVNVALDLPATCEIRPRADTTVILESLDIGRREVYASRADVRFDTPLQLLARMVAFFAPTHGVEVVTACAAPPGSGLGGSSALVIALAGALNHLTAAGYGPEQLLALAPAVETQVIRVPAGVQDYYPAVYGGISAIHLEVGGVRHESLVSDWLPWLDARVVVCHTGQAHFSGTNNWEVFKRHIDGDTATQAALARIRDLAQAMHAAVLDRDLPRVAECLRQEWEHRRQLAEGVSTPMIERLMDVARGAGALAGKVCGAGGGGCVVFVVADGQKANVSAALSAAGGQVLDARLTTRGLSVTEVAD</sequence>
<keyword evidence="1" id="KW-0808">Transferase</keyword>
<dbReference type="PANTHER" id="PTHR32463">
    <property type="entry name" value="L-FUCOSE KINASE"/>
    <property type="match status" value="1"/>
</dbReference>
<feature type="domain" description="GHMP kinase C-terminal" evidence="7">
    <location>
        <begin position="240"/>
        <end position="320"/>
    </location>
</feature>
<gene>
    <name evidence="8" type="ORF">J8C06_06790</name>
</gene>
<dbReference type="InterPro" id="IPR013750">
    <property type="entry name" value="GHMP_kinase_C_dom"/>
</dbReference>
<evidence type="ECO:0000256" key="4">
    <source>
        <dbReference type="ARBA" id="ARBA00022840"/>
    </source>
</evidence>
<keyword evidence="2" id="KW-0547">Nucleotide-binding</keyword>
<proteinExistence type="inferred from homology"/>
<accession>A0ABX8B948</accession>
<evidence type="ECO:0000256" key="2">
    <source>
        <dbReference type="ARBA" id="ARBA00022741"/>
    </source>
</evidence>
<dbReference type="Gene3D" id="3.30.230.120">
    <property type="match status" value="1"/>
</dbReference>
<keyword evidence="3 8" id="KW-0418">Kinase</keyword>
<dbReference type="PANTHER" id="PTHR32463:SF0">
    <property type="entry name" value="L-FUCOSE KINASE"/>
    <property type="match status" value="1"/>
</dbReference>
<organism evidence="8 9">
    <name type="scientific">Chloracidobacterium validum</name>
    <dbReference type="NCBI Taxonomy" id="2821543"/>
    <lineage>
        <taxon>Bacteria</taxon>
        <taxon>Pseudomonadati</taxon>
        <taxon>Acidobacteriota</taxon>
        <taxon>Terriglobia</taxon>
        <taxon>Terriglobales</taxon>
        <taxon>Acidobacteriaceae</taxon>
        <taxon>Chloracidobacterium</taxon>
    </lineage>
</organism>
<dbReference type="InterPro" id="IPR020568">
    <property type="entry name" value="Ribosomal_Su5_D2-typ_SF"/>
</dbReference>
<dbReference type="Pfam" id="PF08544">
    <property type="entry name" value="GHMP_kinases_C"/>
    <property type="match status" value="1"/>
</dbReference>
<evidence type="ECO:0000313" key="9">
    <source>
        <dbReference type="Proteomes" id="UP000676506"/>
    </source>
</evidence>
<dbReference type="EMBL" id="CP072648">
    <property type="protein sequence ID" value="QUW02075.1"/>
    <property type="molecule type" value="Genomic_DNA"/>
</dbReference>
<dbReference type="PIRSF" id="PIRSF036406">
    <property type="entry name" value="Hept_kin"/>
    <property type="match status" value="1"/>
</dbReference>
<dbReference type="RefSeq" id="WP_211427966.1">
    <property type="nucleotide sequence ID" value="NZ_CP072648.1"/>
</dbReference>
<dbReference type="InterPro" id="IPR014606">
    <property type="entry name" value="Heptose_7-P_kinase"/>
</dbReference>
<evidence type="ECO:0000256" key="1">
    <source>
        <dbReference type="ARBA" id="ARBA00022679"/>
    </source>
</evidence>
<dbReference type="Proteomes" id="UP000676506">
    <property type="component" value="Chromosome 1"/>
</dbReference>
<dbReference type="InterPro" id="IPR001174">
    <property type="entry name" value="HddA/FKP"/>
</dbReference>
<dbReference type="PRINTS" id="PR00960">
    <property type="entry name" value="LMBPPROTEIN"/>
</dbReference>
<dbReference type="InterPro" id="IPR052203">
    <property type="entry name" value="GHMP_Kinase-Related"/>
</dbReference>
<dbReference type="InterPro" id="IPR006204">
    <property type="entry name" value="GHMP_kinase_N_dom"/>
</dbReference>
<name>A0ABX8B948_9BACT</name>
<dbReference type="GO" id="GO:0016301">
    <property type="term" value="F:kinase activity"/>
    <property type="evidence" value="ECO:0007669"/>
    <property type="project" value="UniProtKB-KW"/>
</dbReference>
<keyword evidence="4" id="KW-0067">ATP-binding</keyword>